<dbReference type="Pfam" id="PF02435">
    <property type="entry name" value="Glyco_hydro_68"/>
    <property type="match status" value="1"/>
</dbReference>
<feature type="active site" description="Nucleophile" evidence="4">
    <location>
        <position position="48"/>
    </location>
</feature>
<dbReference type="SUPFAM" id="SSF75005">
    <property type="entry name" value="Arabinanase/levansucrase/invertase"/>
    <property type="match status" value="1"/>
</dbReference>
<dbReference type="GO" id="GO:0009758">
    <property type="term" value="P:carbohydrate utilization"/>
    <property type="evidence" value="ECO:0007669"/>
    <property type="project" value="InterPro"/>
</dbReference>
<comment type="catalytic activity">
    <reaction evidence="2">
        <text>[6)-beta-D-fructofuranosyl-(2-&gt;](n) alpha-D-glucopyranoside + sucrose = [6)-beta-D-fructofuranosyl-(2-&gt;](n+1) alpha-D-glucopyranoside + D-glucose</text>
        <dbReference type="Rhea" id="RHEA:13653"/>
        <dbReference type="Rhea" id="RHEA-COMP:13093"/>
        <dbReference type="Rhea" id="RHEA-COMP:13094"/>
        <dbReference type="ChEBI" id="CHEBI:4167"/>
        <dbReference type="ChEBI" id="CHEBI:17992"/>
        <dbReference type="ChEBI" id="CHEBI:134464"/>
        <dbReference type="EC" id="2.4.1.10"/>
    </reaction>
</comment>
<evidence type="ECO:0000256" key="5">
    <source>
        <dbReference type="PIRSR" id="PIRSR603469-2"/>
    </source>
</evidence>
<dbReference type="InterPro" id="IPR023296">
    <property type="entry name" value="Glyco_hydro_beta-prop_sf"/>
</dbReference>
<sequence>MATNTTSPVISHWTREQASKINASTATTFPTFDPARLGAMIPGYNVWDNWIVLDENSEIASVQGYRVLVALVAPTDKNVPTRLYYFYSKDGVNYTKGGYVTDRLLDKDGSEWSGSTILRADGTLQTFYTIAKASSTASTQKDQRLATLTQKVTVTGGKLVLQKPLYHALLATPDGHYYQTPQQAHQYEKSHPAAKGKVGNNKTNNFCFRDPHFFKDPATKKTYLLFEANTGSDYCAEASTSRDYVGSSRYEPRYVPTTDAYKANGCIGIAELTNTTYRTIKYLPPLLTANMVTDEIERANIIVHKGGYYLFCVTRARKMTLTNSAILDSAFMLGFRASSLFGQYVPLNDSGVVIRQHHGAGGEGSNPQNVYSFLVLPDMSVITYANYCSDGRGGVQRCRTAGPSVQLHIDGTTTRLGEIGYSLLPA</sequence>
<dbReference type="STRING" id="1123510.GCA_000620025_00050"/>
<feature type="binding site" evidence="5">
    <location>
        <position position="47"/>
    </location>
    <ligand>
        <name>substrate</name>
    </ligand>
</feature>
<gene>
    <name evidence="9" type="ORF">ZBT109_2700</name>
</gene>
<feature type="site" description="Transition state stabilizer" evidence="7">
    <location>
        <position position="210"/>
    </location>
</feature>
<evidence type="ECO:0000256" key="3">
    <source>
        <dbReference type="ARBA" id="ARBA00044516"/>
    </source>
</evidence>
<feature type="binding site" evidence="6">
    <location>
        <position position="264"/>
    </location>
    <ligand>
        <name>Ca(2+)</name>
        <dbReference type="ChEBI" id="CHEBI:29108"/>
        <label>1</label>
    </ligand>
</feature>
<dbReference type="OrthoDB" id="3359526at2"/>
<comment type="cofactor">
    <cofactor evidence="6">
        <name>Ca(2+)</name>
        <dbReference type="ChEBI" id="CHEBI:29108"/>
    </cofactor>
</comment>
<feature type="binding site" evidence="5">
    <location>
        <begin position="295"/>
        <end position="297"/>
    </location>
    <ligand>
        <name>substrate</name>
    </ligand>
</feature>
<organism evidence="9 10">
    <name type="scientific">Zymobacter palmae</name>
    <dbReference type="NCBI Taxonomy" id="33074"/>
    <lineage>
        <taxon>Bacteria</taxon>
        <taxon>Pseudomonadati</taxon>
        <taxon>Pseudomonadota</taxon>
        <taxon>Gammaproteobacteria</taxon>
        <taxon>Oceanospirillales</taxon>
        <taxon>Halomonadaceae</taxon>
        <taxon>Zymobacter group</taxon>
        <taxon>Zymobacter</taxon>
    </lineage>
</organism>
<dbReference type="AlphaFoldDB" id="A0A348HIH3"/>
<accession>A0A348HIH3</accession>
<evidence type="ECO:0000313" key="10">
    <source>
        <dbReference type="Proteomes" id="UP000267342"/>
    </source>
</evidence>
<comment type="similarity">
    <text evidence="1 8">Belongs to the glycosyl hydrolase 68 family.</text>
</comment>
<evidence type="ECO:0000256" key="2">
    <source>
        <dbReference type="ARBA" id="ARBA00044462"/>
    </source>
</evidence>
<evidence type="ECO:0000256" key="6">
    <source>
        <dbReference type="PIRSR" id="PIRSR603469-3"/>
    </source>
</evidence>
<dbReference type="EMBL" id="AP018933">
    <property type="protein sequence ID" value="BBG31425.1"/>
    <property type="molecule type" value="Genomic_DNA"/>
</dbReference>
<dbReference type="GO" id="GO:0046872">
    <property type="term" value="F:metal ion binding"/>
    <property type="evidence" value="ECO:0007669"/>
    <property type="project" value="UniProtKB-KW"/>
</dbReference>
<dbReference type="Gene3D" id="2.115.10.20">
    <property type="entry name" value="Glycosyl hydrolase domain, family 43"/>
    <property type="match status" value="1"/>
</dbReference>
<keyword evidence="10" id="KW-1185">Reference proteome</keyword>
<dbReference type="KEGG" id="zpl:ZBT109_2700"/>
<evidence type="ECO:0000256" key="1">
    <source>
        <dbReference type="ARBA" id="ARBA00006775"/>
    </source>
</evidence>
<protein>
    <recommendedName>
        <fullName evidence="3">levansucrase</fullName>
        <ecNumber evidence="3">2.4.1.10</ecNumber>
    </recommendedName>
</protein>
<evidence type="ECO:0000256" key="8">
    <source>
        <dbReference type="RuleBase" id="RU361220"/>
    </source>
</evidence>
<proteinExistence type="inferred from homology"/>
<dbReference type="RefSeq" id="WP_027704320.1">
    <property type="nucleotide sequence ID" value="NZ_AP018933.1"/>
</dbReference>
<evidence type="ECO:0000256" key="7">
    <source>
        <dbReference type="PIRSR" id="PIRSR603469-4"/>
    </source>
</evidence>
<keyword evidence="6" id="KW-0106">Calcium</keyword>
<feature type="binding site" evidence="5">
    <location>
        <begin position="209"/>
        <end position="210"/>
    </location>
    <ligand>
        <name>substrate</name>
    </ligand>
</feature>
<evidence type="ECO:0000313" key="9">
    <source>
        <dbReference type="EMBL" id="BBG31425.1"/>
    </source>
</evidence>
<feature type="binding site" evidence="5">
    <location>
        <position position="315"/>
    </location>
    <ligand>
        <name>substrate</name>
    </ligand>
</feature>
<dbReference type="EC" id="2.4.1.10" evidence="3"/>
<dbReference type="GO" id="GO:0050053">
    <property type="term" value="F:levansucrase activity"/>
    <property type="evidence" value="ECO:0007669"/>
    <property type="project" value="UniProtKB-EC"/>
</dbReference>
<feature type="binding site" evidence="6">
    <location>
        <position position="93"/>
    </location>
    <ligand>
        <name>Ca(2+)</name>
        <dbReference type="ChEBI" id="CHEBI:29108"/>
        <label>1</label>
    </ligand>
</feature>
<feature type="binding site" evidence="6">
    <location>
        <position position="294"/>
    </location>
    <ligand>
        <name>Ca(2+)</name>
        <dbReference type="ChEBI" id="CHEBI:29108"/>
        <label>1</label>
    </ligand>
</feature>
<feature type="active site" description="Proton donor/acceptor" evidence="4">
    <location>
        <position position="297"/>
    </location>
</feature>
<name>A0A348HIH3_9GAMM</name>
<keyword evidence="6" id="KW-0479">Metal-binding</keyword>
<feature type="binding site" evidence="5">
    <location>
        <position position="113"/>
    </location>
    <ligand>
        <name>substrate</name>
    </ligand>
</feature>
<dbReference type="Proteomes" id="UP000267342">
    <property type="component" value="Chromosome"/>
</dbReference>
<reference evidence="9 10" key="1">
    <citation type="submission" date="2018-09" db="EMBL/GenBank/DDBJ databases">
        <title>Zymobacter palmae IAM14233 (=T109) whole genome analysis.</title>
        <authorList>
            <person name="Yanase H."/>
        </authorList>
    </citation>
    <scope>NUCLEOTIDE SEQUENCE [LARGE SCALE GENOMIC DNA]</scope>
    <source>
        <strain evidence="9 10">IAM14233</strain>
    </source>
</reference>
<evidence type="ECO:0000256" key="4">
    <source>
        <dbReference type="PIRSR" id="PIRSR603469-1"/>
    </source>
</evidence>
<dbReference type="InterPro" id="IPR003469">
    <property type="entry name" value="Glyco_hydro_68"/>
</dbReference>